<dbReference type="Gene3D" id="3.30.70.100">
    <property type="match status" value="1"/>
</dbReference>
<dbReference type="GO" id="GO:0046872">
    <property type="term" value="F:metal ion binding"/>
    <property type="evidence" value="ECO:0007669"/>
    <property type="project" value="UniProtKB-KW"/>
</dbReference>
<evidence type="ECO:0000313" key="5">
    <source>
        <dbReference type="Proteomes" id="UP001634007"/>
    </source>
</evidence>
<gene>
    <name evidence="4" type="ORF">ACJRO7_025344</name>
</gene>
<dbReference type="Proteomes" id="UP001634007">
    <property type="component" value="Unassembled WGS sequence"/>
</dbReference>
<keyword evidence="5" id="KW-1185">Reference proteome</keyword>
<organism evidence="4 5">
    <name type="scientific">Eucalyptus globulus</name>
    <name type="common">Tasmanian blue gum</name>
    <dbReference type="NCBI Taxonomy" id="34317"/>
    <lineage>
        <taxon>Eukaryota</taxon>
        <taxon>Viridiplantae</taxon>
        <taxon>Streptophyta</taxon>
        <taxon>Embryophyta</taxon>
        <taxon>Tracheophyta</taxon>
        <taxon>Spermatophyta</taxon>
        <taxon>Magnoliopsida</taxon>
        <taxon>eudicotyledons</taxon>
        <taxon>Gunneridae</taxon>
        <taxon>Pentapetalae</taxon>
        <taxon>rosids</taxon>
        <taxon>malvids</taxon>
        <taxon>Myrtales</taxon>
        <taxon>Myrtaceae</taxon>
        <taxon>Myrtoideae</taxon>
        <taxon>Eucalypteae</taxon>
        <taxon>Eucalyptus</taxon>
    </lineage>
</organism>
<dbReference type="PANTHER" id="PTHR45811:SF50">
    <property type="entry name" value="HEAVY METAL-ASSOCIATED ISOPRENYLATED PLANT PROTEIN 12-RELATED"/>
    <property type="match status" value="1"/>
</dbReference>
<dbReference type="InterPro" id="IPR051863">
    <property type="entry name" value="HIPP"/>
</dbReference>
<feature type="compositionally biased region" description="Polar residues" evidence="3">
    <location>
        <begin position="160"/>
        <end position="169"/>
    </location>
</feature>
<protein>
    <submittedName>
        <fullName evidence="4">Uncharacterized protein</fullName>
    </submittedName>
</protein>
<evidence type="ECO:0000256" key="3">
    <source>
        <dbReference type="SAM" id="MobiDB-lite"/>
    </source>
</evidence>
<feature type="region of interest" description="Disordered" evidence="3">
    <location>
        <begin position="111"/>
        <end position="187"/>
    </location>
</feature>
<proteinExistence type="predicted"/>
<accession>A0ABD3KDY4</accession>
<evidence type="ECO:0000313" key="4">
    <source>
        <dbReference type="EMBL" id="KAL3736373.1"/>
    </source>
</evidence>
<comment type="caution">
    <text evidence="4">The sequence shown here is derived from an EMBL/GenBank/DDBJ whole genome shotgun (WGS) entry which is preliminary data.</text>
</comment>
<dbReference type="EMBL" id="JBJKBG010000006">
    <property type="protein sequence ID" value="KAL3736373.1"/>
    <property type="molecule type" value="Genomic_DNA"/>
</dbReference>
<dbReference type="PANTHER" id="PTHR45811">
    <property type="entry name" value="COPPER TRANSPORT PROTEIN FAMILY-RELATED"/>
    <property type="match status" value="1"/>
</dbReference>
<reference evidence="4 5" key="1">
    <citation type="submission" date="2024-11" db="EMBL/GenBank/DDBJ databases">
        <title>Chromosome-level genome assembly of Eucalyptus globulus Labill. provides insights into its genome evolution.</title>
        <authorList>
            <person name="Li X."/>
        </authorList>
    </citation>
    <scope>NUCLEOTIDE SEQUENCE [LARGE SCALE GENOMIC DNA]</scope>
    <source>
        <strain evidence="4">CL2024</strain>
        <tissue evidence="4">Fresh tender leaves</tissue>
    </source>
</reference>
<name>A0ABD3KDY4_EUCGL</name>
<feature type="coiled-coil region" evidence="2">
    <location>
        <begin position="263"/>
        <end position="362"/>
    </location>
</feature>
<keyword evidence="1" id="KW-0479">Metal-binding</keyword>
<sequence length="385" mass="43029">MCTYLPKLRLELKVKSRPSEKIKRKAMKVLAMSHLGVDTICYDGKEGTFTLVGHINLVEVVSKLRKICVINLVSVAILTAQNGPFPTTERITKLTLIKDTDWERKRSLGILISEEQPEQSKKPQEDQPPPQQADSSISQVDASPPSRPLPPLSCPLASEVQPSSSTVSHPSHRKSDQMQAAPHHAPSSSRIFWTESLAAMPARLSISGGACLPEDIRNTEDKGLEGHDQLYDSAVHLLLSSIDGIGELKRHYDLRAGEQASRLKEADDVAITLRKQVEELEAKVSKASITERSLMDMMCISEDRHDRTKMELALMQEKLDEANHRIEYLEGVISRYQSRIAAAEIEKEKAEERRSRASVEGDSMRALVRALRRLSEPCGSKEYLH</sequence>
<dbReference type="AlphaFoldDB" id="A0ABD3KDY4"/>
<evidence type="ECO:0000256" key="1">
    <source>
        <dbReference type="ARBA" id="ARBA00022723"/>
    </source>
</evidence>
<evidence type="ECO:0000256" key="2">
    <source>
        <dbReference type="SAM" id="Coils"/>
    </source>
</evidence>
<keyword evidence="2" id="KW-0175">Coiled coil</keyword>